<dbReference type="PANTHER" id="PTHR46082:SF6">
    <property type="entry name" value="AAA+ ATPASE DOMAIN-CONTAINING PROTEIN-RELATED"/>
    <property type="match status" value="1"/>
</dbReference>
<dbReference type="STRING" id="1214242.B446_26455"/>
<dbReference type="InterPro" id="IPR053137">
    <property type="entry name" value="NLR-like"/>
</dbReference>
<reference evidence="1 2" key="2">
    <citation type="journal article" date="2013" name="J. Biotechnol.">
        <title>Complete genome sequence of the kirromycin producer Streptomyces collinus Tu 365 consisting of a linear chromosome and two linear plasmids.</title>
        <authorList>
            <person name="Ruckert C."/>
            <person name="Szczepanowski R."/>
            <person name="Albersmeier A."/>
            <person name="Goesmann A."/>
            <person name="Iftime D."/>
            <person name="Musiol E.M."/>
            <person name="Blin K."/>
            <person name="Wohlleben W."/>
            <person name="Puhler A."/>
            <person name="Kalinowski J."/>
            <person name="Weber T."/>
        </authorList>
    </citation>
    <scope>NUCLEOTIDE SEQUENCE [LARGE SCALE GENOMIC DNA]</scope>
    <source>
        <strain evidence="2">DSM 40733 / Tue 365</strain>
    </source>
</reference>
<organism evidence="1 2">
    <name type="scientific">Streptomyces collinus (strain DSM 40733 / Tue 365)</name>
    <dbReference type="NCBI Taxonomy" id="1214242"/>
    <lineage>
        <taxon>Bacteria</taxon>
        <taxon>Bacillati</taxon>
        <taxon>Actinomycetota</taxon>
        <taxon>Actinomycetes</taxon>
        <taxon>Kitasatosporales</taxon>
        <taxon>Streptomycetaceae</taxon>
        <taxon>Streptomyces</taxon>
    </lineage>
</organism>
<dbReference type="AlphaFoldDB" id="S5VAF2"/>
<keyword evidence="2" id="KW-1185">Reference proteome</keyword>
<dbReference type="SUPFAM" id="SSF52540">
    <property type="entry name" value="P-loop containing nucleoside triphosphate hydrolases"/>
    <property type="match status" value="1"/>
</dbReference>
<dbReference type="PRINTS" id="PR00381">
    <property type="entry name" value="KINESINLIGHT"/>
</dbReference>
<dbReference type="InterPro" id="IPR011990">
    <property type="entry name" value="TPR-like_helical_dom_sf"/>
</dbReference>
<evidence type="ECO:0000313" key="2">
    <source>
        <dbReference type="Proteomes" id="UP000015423"/>
    </source>
</evidence>
<sequence>MLTSQGEGSITQSGAVHGLGGVGKTALALHYAHHHIHLGDYSLVWWIDAMSPNSIEQSLATLAERLVPGWAAGAESASRVAWALQWLTWHPGWLLVYDNVENPRDLSPYTGALHGGHHLATSRRTTGWPDHAPTLALGILGADDATNLLCRLAFKGGSTTARERADAAVLAAELGFLPLALKQAGAYLCQNRGISIDAYRRRLQTNMREAADGIDAERTVARVWHVTLDALRKADPLAVSLLEVAAWLAPENIPHSLLTPSDSPPHQIAKAIGTLAAYSMVTDSGTTVTLHRLVQTVLRTATPRHWWSKAWRRRLPRGRAQAERALLRALSSPTSQETADEIRWDSLTPHLVALAATTPAGHPAAIPLVNAYSIAAHRLHQQSHTARAIPLLLTIVAQRKQSLGDTHPHTLTSRNDLALAYQDAGDLDRAIPLLQTTLAQRERTLGDAASDTLTSRNDLALAYQDAGDLDRAIPLLQTTLAEREHSLGNAHPDVLTSRNNLALAYQDAGDLDRAIPLLQIVLAQREHSLGNAHPHALASRNDLALAYQDSGDLDRAIPLLQTTLAERERILGDTHPHALASRNDLALAYQDAGDLDRAIPLLQTTLAERERILGDTHPHALTSRNNLALAYQDAGHLDRAIPLLQTTLAERERILGDTHPHTLTSRNNLALAYQDAGHLDRAIPLYQAALTQREQVLGDAHPDTVASRNNLASAVKLRLCGNQRQEPQQPA</sequence>
<accession>S5VAF2</accession>
<dbReference type="eggNOG" id="COG0457">
    <property type="taxonomic scope" value="Bacteria"/>
</dbReference>
<evidence type="ECO:0000313" key="1">
    <source>
        <dbReference type="EMBL" id="AGS72099.1"/>
    </source>
</evidence>
<dbReference type="InterPro" id="IPR019734">
    <property type="entry name" value="TPR_rpt"/>
</dbReference>
<dbReference type="SUPFAM" id="SSF48452">
    <property type="entry name" value="TPR-like"/>
    <property type="match status" value="3"/>
</dbReference>
<dbReference type="Proteomes" id="UP000015423">
    <property type="component" value="Chromosome"/>
</dbReference>
<dbReference type="PATRIC" id="fig|1214242.5.peg.5421"/>
<gene>
    <name evidence="1" type="ORF">B446_26455</name>
</gene>
<dbReference type="SMART" id="SM00028">
    <property type="entry name" value="TPR"/>
    <property type="match status" value="7"/>
</dbReference>
<proteinExistence type="predicted"/>
<dbReference type="Gene3D" id="1.25.40.10">
    <property type="entry name" value="Tetratricopeptide repeat domain"/>
    <property type="match status" value="2"/>
</dbReference>
<dbReference type="Gene3D" id="3.40.50.300">
    <property type="entry name" value="P-loop containing nucleotide triphosphate hydrolases"/>
    <property type="match status" value="1"/>
</dbReference>
<protein>
    <submittedName>
        <fullName evidence="1">Uncharacterized protein</fullName>
    </submittedName>
</protein>
<dbReference type="InterPro" id="IPR027417">
    <property type="entry name" value="P-loop_NTPase"/>
</dbReference>
<dbReference type="HOGENOM" id="CLU_000288_125_8_11"/>
<dbReference type="Pfam" id="PF13424">
    <property type="entry name" value="TPR_12"/>
    <property type="match status" value="4"/>
</dbReference>
<reference evidence="2" key="1">
    <citation type="submission" date="2012-10" db="EMBL/GenBank/DDBJ databases">
        <title>The complete genome sequence of Streptomyces collinus Tu 365.</title>
        <authorList>
            <person name="Ruckert C."/>
            <person name="Szczepanowski R."/>
            <person name="Goesmann A."/>
            <person name="Pross E.K."/>
            <person name="Musiol E.M."/>
            <person name="Blin K."/>
            <person name="Wohlleben W."/>
            <person name="Puhler A."/>
            <person name="Weber T."/>
            <person name="Kalinowski J."/>
        </authorList>
    </citation>
    <scope>NUCLEOTIDE SEQUENCE [LARGE SCALE GENOMIC DNA]</scope>
    <source>
        <strain evidence="2">DSM 40733 / Tue 365</strain>
    </source>
</reference>
<dbReference type="KEGG" id="sci:B446_26455"/>
<dbReference type="PANTHER" id="PTHR46082">
    <property type="entry name" value="ATP/GTP-BINDING PROTEIN-RELATED"/>
    <property type="match status" value="1"/>
</dbReference>
<name>S5VAF2_STRC3</name>
<dbReference type="EMBL" id="CP006259">
    <property type="protein sequence ID" value="AGS72099.1"/>
    <property type="molecule type" value="Genomic_DNA"/>
</dbReference>